<dbReference type="InterPro" id="IPR019027">
    <property type="entry name" value="Pilus_biogenesis_CpaD-related"/>
</dbReference>
<keyword evidence="3" id="KW-1185">Reference proteome</keyword>
<feature type="region of interest" description="Disordered" evidence="1">
    <location>
        <begin position="199"/>
        <end position="218"/>
    </location>
</feature>
<dbReference type="NCBIfam" id="TIGR02522">
    <property type="entry name" value="pilus_cpaD"/>
    <property type="match status" value="1"/>
</dbReference>
<dbReference type="Proteomes" id="UP000001953">
    <property type="component" value="Chromosome"/>
</dbReference>
<dbReference type="RefSeq" id="WP_011508985.1">
    <property type="nucleotide sequence ID" value="NC_007964.1"/>
</dbReference>
<dbReference type="Pfam" id="PF09476">
    <property type="entry name" value="Pilus_CpaD"/>
    <property type="match status" value="1"/>
</dbReference>
<dbReference type="EMBL" id="CP000319">
    <property type="protein sequence ID" value="ABE61281.1"/>
    <property type="molecule type" value="Genomic_DNA"/>
</dbReference>
<evidence type="ECO:0000256" key="1">
    <source>
        <dbReference type="SAM" id="MobiDB-lite"/>
    </source>
</evidence>
<name>Q1QR66_NITHX</name>
<evidence type="ECO:0000313" key="2">
    <source>
        <dbReference type="EMBL" id="ABE61281.1"/>
    </source>
</evidence>
<evidence type="ECO:0000313" key="3">
    <source>
        <dbReference type="Proteomes" id="UP000001953"/>
    </source>
</evidence>
<sequence length="246" mass="26349">MTSADSAERYRSLRVAVLIAGLAAALGACTHTSQEATTASIPNDYRLRHPIAIQEANRTVNIFVGNTRGGLSASQRADVVGLASVWLREGTGAIVAEAPMGTSNARAAADSLREVRSLLTAAGVPPRGIIVRHYHPADPRLFATIRLTYPQIAAVAGPCGVWPEDLGPSIKNKGYLDNKPYWNFGCASQRNLAAMVDNPSDLVQPRPETPTYTARRTYALDKYRQGQSSATVYPDADKSKISSVGQ</sequence>
<accession>Q1QR66</accession>
<reference evidence="2 3" key="1">
    <citation type="submission" date="2006-03" db="EMBL/GenBank/DDBJ databases">
        <title>Complete sequence of chromosome of Nitrobacter hamburgensis X14.</title>
        <authorList>
            <consortium name="US DOE Joint Genome Institute"/>
            <person name="Copeland A."/>
            <person name="Lucas S."/>
            <person name="Lapidus A."/>
            <person name="Barry K."/>
            <person name="Detter J.C."/>
            <person name="Glavina del Rio T."/>
            <person name="Hammon N."/>
            <person name="Israni S."/>
            <person name="Dalin E."/>
            <person name="Tice H."/>
            <person name="Pitluck S."/>
            <person name="Chain P."/>
            <person name="Malfatti S."/>
            <person name="Shin M."/>
            <person name="Vergez L."/>
            <person name="Schmutz J."/>
            <person name="Larimer F."/>
            <person name="Land M."/>
            <person name="Hauser L."/>
            <person name="Kyrpides N."/>
            <person name="Ivanova N."/>
            <person name="Ward B."/>
            <person name="Arp D."/>
            <person name="Klotz M."/>
            <person name="Stein L."/>
            <person name="O'Mullan G."/>
            <person name="Starkenburg S."/>
            <person name="Sayavedra L."/>
            <person name="Poret-Peterson A.T."/>
            <person name="Gentry M.E."/>
            <person name="Bruce D."/>
            <person name="Richardson P."/>
        </authorList>
    </citation>
    <scope>NUCLEOTIDE SEQUENCE [LARGE SCALE GENOMIC DNA]</scope>
    <source>
        <strain evidence="3">DSM 10229 / NCIMB 13809 / X14</strain>
    </source>
</reference>
<dbReference type="AlphaFoldDB" id="Q1QR66"/>
<gene>
    <name evidence="2" type="ordered locus">Nham_0390</name>
</gene>
<proteinExistence type="predicted"/>
<organism evidence="2 3">
    <name type="scientific">Nitrobacter hamburgensis (strain DSM 10229 / NCIMB 13809 / X14)</name>
    <dbReference type="NCBI Taxonomy" id="323097"/>
    <lineage>
        <taxon>Bacteria</taxon>
        <taxon>Pseudomonadati</taxon>
        <taxon>Pseudomonadota</taxon>
        <taxon>Alphaproteobacteria</taxon>
        <taxon>Hyphomicrobiales</taxon>
        <taxon>Nitrobacteraceae</taxon>
        <taxon>Nitrobacter</taxon>
    </lineage>
</organism>
<dbReference type="eggNOG" id="COG5461">
    <property type="taxonomic scope" value="Bacteria"/>
</dbReference>
<dbReference type="STRING" id="323097.Nham_0390"/>
<protein>
    <submittedName>
        <fullName evidence="2">Pilus assembly protein CpaD</fullName>
    </submittedName>
</protein>
<feature type="region of interest" description="Disordered" evidence="1">
    <location>
        <begin position="227"/>
        <end position="246"/>
    </location>
</feature>
<dbReference type="InterPro" id="IPR013361">
    <property type="entry name" value="Pilus_CpaD"/>
</dbReference>
<dbReference type="KEGG" id="nha:Nham_0390"/>
<dbReference type="HOGENOM" id="CLU_098988_0_0_5"/>
<dbReference type="OrthoDB" id="9802674at2"/>